<protein>
    <submittedName>
        <fullName evidence="1">Uncharacterized protein</fullName>
    </submittedName>
</protein>
<dbReference type="EMBL" id="CP016428">
    <property type="protein sequence ID" value="ANW00527.1"/>
    <property type="molecule type" value="Genomic_DNA"/>
</dbReference>
<organism evidence="1 2">
    <name type="scientific">Bradyrhizobium icense</name>
    <dbReference type="NCBI Taxonomy" id="1274631"/>
    <lineage>
        <taxon>Bacteria</taxon>
        <taxon>Pseudomonadati</taxon>
        <taxon>Pseudomonadota</taxon>
        <taxon>Alphaproteobacteria</taxon>
        <taxon>Hyphomicrobiales</taxon>
        <taxon>Nitrobacteraceae</taxon>
        <taxon>Bradyrhizobium</taxon>
    </lineage>
</organism>
<evidence type="ECO:0000313" key="2">
    <source>
        <dbReference type="Proteomes" id="UP000092839"/>
    </source>
</evidence>
<dbReference type="Proteomes" id="UP000092839">
    <property type="component" value="Chromosome"/>
</dbReference>
<name>A0A1B1UCN5_9BRAD</name>
<sequence>MTSPFFFAASISAGMTASGGGAAAMTRVENAAPAAPVPASTWRREIPGRLMFSFPALVGEVWHP</sequence>
<keyword evidence="2" id="KW-1185">Reference proteome</keyword>
<evidence type="ECO:0000313" key="1">
    <source>
        <dbReference type="EMBL" id="ANW00527.1"/>
    </source>
</evidence>
<accession>A0A1B1UCN5</accession>
<dbReference type="AlphaFoldDB" id="A0A1B1UCN5"/>
<gene>
    <name evidence="1" type="ORF">LMTR13_10485</name>
</gene>
<dbReference type="KEGG" id="bic:LMTR13_10485"/>
<proteinExistence type="predicted"/>
<reference evidence="1 2" key="1">
    <citation type="submission" date="2016-07" db="EMBL/GenBank/DDBJ databases">
        <title>Complete genome sequence of Bradyrhizobium icense LMTR 13T, a potential inoculant strain isolated from lima bean (Phaseolus lunatus) in Peru.</title>
        <authorList>
            <person name="Ormeno-Orrillo E."/>
            <person name="Duran D."/>
            <person name="Rogel M.A."/>
            <person name="Rey L."/>
            <person name="Imperial J."/>
            <person name="Ruiz-Argueso T."/>
            <person name="Martinez-Romero E."/>
        </authorList>
    </citation>
    <scope>NUCLEOTIDE SEQUENCE [LARGE SCALE GENOMIC DNA]</scope>
    <source>
        <strain evidence="1 2">LMTR 13</strain>
    </source>
</reference>